<dbReference type="PANTHER" id="PTHR43383">
    <property type="entry name" value="NODULIN 6"/>
    <property type="match status" value="1"/>
</dbReference>
<dbReference type="Proteomes" id="UP001144280">
    <property type="component" value="Unassembled WGS sequence"/>
</dbReference>
<dbReference type="RefSeq" id="WP_281904933.1">
    <property type="nucleotide sequence ID" value="NZ_BSDI01000075.1"/>
</dbReference>
<reference evidence="2" key="1">
    <citation type="submission" date="2022-12" db="EMBL/GenBank/DDBJ databases">
        <title>New Phytohabitans aurantiacus sp. RD004123 nov., an actinomycete isolated from soil.</title>
        <authorList>
            <person name="Triningsih D.W."/>
            <person name="Harunari E."/>
            <person name="Igarashi Y."/>
        </authorList>
    </citation>
    <scope>NUCLEOTIDE SEQUENCE</scope>
    <source>
        <strain evidence="2">RD004123</strain>
    </source>
</reference>
<sequence length="366" mass="40007">MDLAALPLVDHHVHGARRDDLTRAEFEDAITESDRPVPAWMTTFDSPLGFAIRRWCAPVLDLRPHADPGAYLTRRQELGAAEVNRRFLAASGVRHFLVETGFRAAELLDPAGMAEASGAVAGEVVRLESVAEELTDVAAADFSIRYAERLAERTGTAVGLKTVVAYRYGLDFDPARPSATEVTEAAGRWLGAGGGRLADPVLLRHVIWAGVDRGLPLQIHTGFGDPDLRLHRADPLLLTRFLELVERHGVPVLLLHCYPFHRHAAYLAQAYPHVFFDVGLTLNYVGAAASTVLAEALELAPFAKMLYSSDAFGPAELHYLGAELWRRALGTVLGERVASGDWSAADAQRVAEMIGYRNARRVYALD</sequence>
<comment type="caution">
    <text evidence="2">The sequence shown here is derived from an EMBL/GenBank/DDBJ whole genome shotgun (WGS) entry which is preliminary data.</text>
</comment>
<dbReference type="EMBL" id="BSDI01000075">
    <property type="protein sequence ID" value="GLI03046.1"/>
    <property type="molecule type" value="Genomic_DNA"/>
</dbReference>
<name>A0ABQ5R8E7_9ACTN</name>
<dbReference type="Pfam" id="PF04909">
    <property type="entry name" value="Amidohydro_2"/>
    <property type="match status" value="1"/>
</dbReference>
<feature type="domain" description="Amidohydrolase-related" evidence="1">
    <location>
        <begin position="193"/>
        <end position="364"/>
    </location>
</feature>
<dbReference type="InterPro" id="IPR006680">
    <property type="entry name" value="Amidohydro-rel"/>
</dbReference>
<evidence type="ECO:0000313" key="2">
    <source>
        <dbReference type="EMBL" id="GLI03046.1"/>
    </source>
</evidence>
<gene>
    <name evidence="2" type="ORF">Pa4123_83240</name>
</gene>
<organism evidence="2 3">
    <name type="scientific">Phytohabitans aurantiacus</name>
    <dbReference type="NCBI Taxonomy" id="3016789"/>
    <lineage>
        <taxon>Bacteria</taxon>
        <taxon>Bacillati</taxon>
        <taxon>Actinomycetota</taxon>
        <taxon>Actinomycetes</taxon>
        <taxon>Micromonosporales</taxon>
        <taxon>Micromonosporaceae</taxon>
    </lineage>
</organism>
<proteinExistence type="predicted"/>
<dbReference type="PANTHER" id="PTHR43383:SF2">
    <property type="entry name" value="AMIDOHYDROLASE 2 FAMILY PROTEIN"/>
    <property type="match status" value="1"/>
</dbReference>
<dbReference type="InterPro" id="IPR032466">
    <property type="entry name" value="Metal_Hydrolase"/>
</dbReference>
<dbReference type="Gene3D" id="3.20.20.140">
    <property type="entry name" value="Metal-dependent hydrolases"/>
    <property type="match status" value="1"/>
</dbReference>
<accession>A0ABQ5R8E7</accession>
<dbReference type="SUPFAM" id="SSF51556">
    <property type="entry name" value="Metallo-dependent hydrolases"/>
    <property type="match status" value="1"/>
</dbReference>
<evidence type="ECO:0000259" key="1">
    <source>
        <dbReference type="Pfam" id="PF04909"/>
    </source>
</evidence>
<protein>
    <submittedName>
        <fullName evidence="2">Amidohydrolase</fullName>
    </submittedName>
</protein>
<keyword evidence="3" id="KW-1185">Reference proteome</keyword>
<evidence type="ECO:0000313" key="3">
    <source>
        <dbReference type="Proteomes" id="UP001144280"/>
    </source>
</evidence>